<dbReference type="PANTHER" id="PTHR34138:SF1">
    <property type="entry name" value="CELL SHAPE-DETERMINING PROTEIN MREC"/>
    <property type="match status" value="1"/>
</dbReference>
<dbReference type="Gene3D" id="2.40.10.340">
    <property type="entry name" value="Rod shape-determining protein MreC, domain 1"/>
    <property type="match status" value="1"/>
</dbReference>
<dbReference type="RefSeq" id="WP_093669777.1">
    <property type="nucleotide sequence ID" value="NZ_FOOY01000004.1"/>
</dbReference>
<keyword evidence="3 5" id="KW-0133">Cell shape</keyword>
<feature type="domain" description="Rod shape-determining protein MreC beta-barrel core" evidence="7">
    <location>
        <begin position="126"/>
        <end position="279"/>
    </location>
</feature>
<dbReference type="OrthoDB" id="9792313at2"/>
<dbReference type="Pfam" id="PF04085">
    <property type="entry name" value="MreC"/>
    <property type="match status" value="1"/>
</dbReference>
<protein>
    <recommendedName>
        <fullName evidence="2 5">Cell shape-determining protein MreC</fullName>
    </recommendedName>
    <alternativeName>
        <fullName evidence="4 5">Cell shape protein MreC</fullName>
    </alternativeName>
</protein>
<keyword evidence="6" id="KW-0175">Coiled coil</keyword>
<dbReference type="STRING" id="269670.SAMN02982927_00507"/>
<dbReference type="PIRSF" id="PIRSF038471">
    <property type="entry name" value="MreC"/>
    <property type="match status" value="1"/>
</dbReference>
<evidence type="ECO:0000256" key="2">
    <source>
        <dbReference type="ARBA" id="ARBA00013855"/>
    </source>
</evidence>
<keyword evidence="9" id="KW-1185">Reference proteome</keyword>
<organism evidence="8 9">
    <name type="scientific">Sporolactobacillus nakayamae</name>
    <dbReference type="NCBI Taxonomy" id="269670"/>
    <lineage>
        <taxon>Bacteria</taxon>
        <taxon>Bacillati</taxon>
        <taxon>Bacillota</taxon>
        <taxon>Bacilli</taxon>
        <taxon>Bacillales</taxon>
        <taxon>Sporolactobacillaceae</taxon>
        <taxon>Sporolactobacillus</taxon>
    </lineage>
</organism>
<dbReference type="InterPro" id="IPR042177">
    <property type="entry name" value="Cell/Rod_1"/>
</dbReference>
<evidence type="ECO:0000259" key="7">
    <source>
        <dbReference type="Pfam" id="PF04085"/>
    </source>
</evidence>
<evidence type="ECO:0000256" key="1">
    <source>
        <dbReference type="ARBA" id="ARBA00009369"/>
    </source>
</evidence>
<comment type="similarity">
    <text evidence="1 5">Belongs to the MreC family.</text>
</comment>
<dbReference type="Gene3D" id="2.40.10.350">
    <property type="entry name" value="Rod shape-determining protein MreC, domain 2"/>
    <property type="match status" value="1"/>
</dbReference>
<dbReference type="InterPro" id="IPR007221">
    <property type="entry name" value="MreC"/>
</dbReference>
<dbReference type="GO" id="GO:0008360">
    <property type="term" value="P:regulation of cell shape"/>
    <property type="evidence" value="ECO:0007669"/>
    <property type="project" value="UniProtKB-KW"/>
</dbReference>
<evidence type="ECO:0000256" key="5">
    <source>
        <dbReference type="PIRNR" id="PIRNR038471"/>
    </source>
</evidence>
<dbReference type="InterPro" id="IPR055342">
    <property type="entry name" value="MreC_beta-barrel_core"/>
</dbReference>
<name>A0A1I2NTE0_9BACL</name>
<gene>
    <name evidence="8" type="ORF">SAMN02982927_00507</name>
</gene>
<sequence length="292" mass="32053">MPSFFSNKKLIILLTSLIVLITLISYSLKERTSATWTEQFVQDVVGGFQYVVNVPARYVAGFFQNVSDIESAYKENKHLKENLANYASVEQENADLTAQNKELKAQLNMKNDPALSNYKKYSATLIGRAYDDWNQLLTIDKGKVNGIKNGMAVITSGRRLIGSITKVGNFTSKVSLISDEQNINQISAVIQEKNKAPIYGMIEGYNQNKGVLLFQKIPIKAKVKKGQIVTTSGLSGKYSKGLVIGTVTRVTTDQYGLTKAAQVKPAADLNDLNYVLVLERKAQVSVGGGNGD</sequence>
<dbReference type="InterPro" id="IPR042175">
    <property type="entry name" value="Cell/Rod_MreC_2"/>
</dbReference>
<evidence type="ECO:0000313" key="9">
    <source>
        <dbReference type="Proteomes" id="UP000198752"/>
    </source>
</evidence>
<dbReference type="GO" id="GO:0005886">
    <property type="term" value="C:plasma membrane"/>
    <property type="evidence" value="ECO:0007669"/>
    <property type="project" value="TreeGrafter"/>
</dbReference>
<evidence type="ECO:0000256" key="6">
    <source>
        <dbReference type="SAM" id="Coils"/>
    </source>
</evidence>
<evidence type="ECO:0000313" key="8">
    <source>
        <dbReference type="EMBL" id="SFG05999.1"/>
    </source>
</evidence>
<reference evidence="9" key="1">
    <citation type="submission" date="2016-10" db="EMBL/GenBank/DDBJ databases">
        <authorList>
            <person name="Varghese N."/>
            <person name="Submissions S."/>
        </authorList>
    </citation>
    <scope>NUCLEOTIDE SEQUENCE [LARGE SCALE GENOMIC DNA]</scope>
    <source>
        <strain evidence="9">ATCC 700379</strain>
    </source>
</reference>
<dbReference type="NCBIfam" id="TIGR00219">
    <property type="entry name" value="mreC"/>
    <property type="match status" value="1"/>
</dbReference>
<proteinExistence type="inferred from homology"/>
<accession>A0A1I2NTE0</accession>
<comment type="function">
    <text evidence="5">Involved in formation and maintenance of cell shape.</text>
</comment>
<dbReference type="EMBL" id="FOOY01000004">
    <property type="protein sequence ID" value="SFG05999.1"/>
    <property type="molecule type" value="Genomic_DNA"/>
</dbReference>
<evidence type="ECO:0000256" key="4">
    <source>
        <dbReference type="ARBA" id="ARBA00032089"/>
    </source>
</evidence>
<evidence type="ECO:0000256" key="3">
    <source>
        <dbReference type="ARBA" id="ARBA00022960"/>
    </source>
</evidence>
<dbReference type="AlphaFoldDB" id="A0A1I2NTE0"/>
<dbReference type="Proteomes" id="UP000198752">
    <property type="component" value="Unassembled WGS sequence"/>
</dbReference>
<feature type="coiled-coil region" evidence="6">
    <location>
        <begin position="69"/>
        <end position="106"/>
    </location>
</feature>
<dbReference type="PANTHER" id="PTHR34138">
    <property type="entry name" value="CELL SHAPE-DETERMINING PROTEIN MREC"/>
    <property type="match status" value="1"/>
</dbReference>